<name>A0A4Y7T0P2_COPMI</name>
<proteinExistence type="predicted"/>
<dbReference type="Proteomes" id="UP000298030">
    <property type="component" value="Unassembled WGS sequence"/>
</dbReference>
<keyword evidence="3" id="KW-1185">Reference proteome</keyword>
<dbReference type="Gene3D" id="3.80.10.10">
    <property type="entry name" value="Ribonuclease Inhibitor"/>
    <property type="match status" value="1"/>
</dbReference>
<evidence type="ECO:0000313" key="2">
    <source>
        <dbReference type="EMBL" id="TEB27551.1"/>
    </source>
</evidence>
<evidence type="ECO:0000259" key="1">
    <source>
        <dbReference type="Pfam" id="PF12937"/>
    </source>
</evidence>
<dbReference type="InterPro" id="IPR032675">
    <property type="entry name" value="LRR_dom_sf"/>
</dbReference>
<dbReference type="OrthoDB" id="3365698at2759"/>
<organism evidence="2 3">
    <name type="scientific">Coprinellus micaceus</name>
    <name type="common">Glistening ink-cap mushroom</name>
    <name type="synonym">Coprinus micaceus</name>
    <dbReference type="NCBI Taxonomy" id="71717"/>
    <lineage>
        <taxon>Eukaryota</taxon>
        <taxon>Fungi</taxon>
        <taxon>Dikarya</taxon>
        <taxon>Basidiomycota</taxon>
        <taxon>Agaricomycotina</taxon>
        <taxon>Agaricomycetes</taxon>
        <taxon>Agaricomycetidae</taxon>
        <taxon>Agaricales</taxon>
        <taxon>Agaricineae</taxon>
        <taxon>Psathyrellaceae</taxon>
        <taxon>Coprinellus</taxon>
    </lineage>
</organism>
<feature type="domain" description="F-box" evidence="1">
    <location>
        <begin position="40"/>
        <end position="97"/>
    </location>
</feature>
<comment type="caution">
    <text evidence="2">The sequence shown here is derived from an EMBL/GenBank/DDBJ whole genome shotgun (WGS) entry which is preliminary data.</text>
</comment>
<evidence type="ECO:0000313" key="3">
    <source>
        <dbReference type="Proteomes" id="UP000298030"/>
    </source>
</evidence>
<dbReference type="SUPFAM" id="SSF52047">
    <property type="entry name" value="RNI-like"/>
    <property type="match status" value="1"/>
</dbReference>
<dbReference type="Gene3D" id="1.20.1280.50">
    <property type="match status" value="1"/>
</dbReference>
<dbReference type="AlphaFoldDB" id="A0A4Y7T0P2"/>
<dbReference type="PANTHER" id="PTHR16134:SF119">
    <property type="entry name" value="AT02038P-RELATED"/>
    <property type="match status" value="1"/>
</dbReference>
<reference evidence="2 3" key="1">
    <citation type="journal article" date="2019" name="Nat. Ecol. Evol.">
        <title>Megaphylogeny resolves global patterns of mushroom evolution.</title>
        <authorList>
            <person name="Varga T."/>
            <person name="Krizsan K."/>
            <person name="Foldi C."/>
            <person name="Dima B."/>
            <person name="Sanchez-Garcia M."/>
            <person name="Sanchez-Ramirez S."/>
            <person name="Szollosi G.J."/>
            <person name="Szarkandi J.G."/>
            <person name="Papp V."/>
            <person name="Albert L."/>
            <person name="Andreopoulos W."/>
            <person name="Angelini C."/>
            <person name="Antonin V."/>
            <person name="Barry K.W."/>
            <person name="Bougher N.L."/>
            <person name="Buchanan P."/>
            <person name="Buyck B."/>
            <person name="Bense V."/>
            <person name="Catcheside P."/>
            <person name="Chovatia M."/>
            <person name="Cooper J."/>
            <person name="Damon W."/>
            <person name="Desjardin D."/>
            <person name="Finy P."/>
            <person name="Geml J."/>
            <person name="Haridas S."/>
            <person name="Hughes K."/>
            <person name="Justo A."/>
            <person name="Karasinski D."/>
            <person name="Kautmanova I."/>
            <person name="Kiss B."/>
            <person name="Kocsube S."/>
            <person name="Kotiranta H."/>
            <person name="LaButti K.M."/>
            <person name="Lechner B.E."/>
            <person name="Liimatainen K."/>
            <person name="Lipzen A."/>
            <person name="Lukacs Z."/>
            <person name="Mihaltcheva S."/>
            <person name="Morgado L.N."/>
            <person name="Niskanen T."/>
            <person name="Noordeloos M.E."/>
            <person name="Ohm R.A."/>
            <person name="Ortiz-Santana B."/>
            <person name="Ovrebo C."/>
            <person name="Racz N."/>
            <person name="Riley R."/>
            <person name="Savchenko A."/>
            <person name="Shiryaev A."/>
            <person name="Soop K."/>
            <person name="Spirin V."/>
            <person name="Szebenyi C."/>
            <person name="Tomsovsky M."/>
            <person name="Tulloss R.E."/>
            <person name="Uehling J."/>
            <person name="Grigoriev I.V."/>
            <person name="Vagvolgyi C."/>
            <person name="Papp T."/>
            <person name="Martin F.M."/>
            <person name="Miettinen O."/>
            <person name="Hibbett D.S."/>
            <person name="Nagy L.G."/>
        </authorList>
    </citation>
    <scope>NUCLEOTIDE SEQUENCE [LARGE SCALE GENOMIC DNA]</scope>
    <source>
        <strain evidence="2 3">FP101781</strain>
    </source>
</reference>
<dbReference type="Pfam" id="PF12937">
    <property type="entry name" value="F-box-like"/>
    <property type="match status" value="1"/>
</dbReference>
<dbReference type="InterPro" id="IPR001810">
    <property type="entry name" value="F-box_dom"/>
</dbReference>
<dbReference type="EMBL" id="QPFP01000039">
    <property type="protein sequence ID" value="TEB27551.1"/>
    <property type="molecule type" value="Genomic_DNA"/>
</dbReference>
<protein>
    <recommendedName>
        <fullName evidence="1">F-box domain-containing protein</fullName>
    </recommendedName>
</protein>
<accession>A0A4Y7T0P2</accession>
<dbReference type="PANTHER" id="PTHR16134">
    <property type="entry name" value="F-BOX/TPR REPEAT PROTEIN POF3"/>
    <property type="match status" value="1"/>
</dbReference>
<gene>
    <name evidence="2" type="ORF">FA13DRAFT_1816282</name>
</gene>
<sequence>MLYQGAVGGLHLPHNKNSGDAGHPDAEIVSIEAMRTTIPFDEIPDDVLLEIFILTRLNSGEGSALSFLVSASLLLQVCKRWKNVALSCSELWTQVSIQMRLSSFIAARLKDATQLLERSKHRPLNMAIGTPYSKLEWVNGRPTKTPRPTPFKEPHSLNQLLRPVAARLQSIFICGTALKDIFDIDLGTLIKLERAVLDLSPTVMEQYRKRPRVPENAPARLKVFQHAPQLRRIAVTNHYVGHELLDVPWEQLTHFLELQRLDKQRAEDFIFTNLMKRCTKLRHLATTLCRREGVGQFNGQPYILEELRCLTINCWTLGTYPAVWRYVDEIFRRFKFPGLTSLRITANFIDNSTLEGPWIYSAGLIEALNGLEYLSLTCAVDNGHERYLLQLTPKLRALDIHFAFSDDEYGTSNLFKHLAAKEDNGKGKHCLAPLLDTLVIDASTFPPGSILPGVREFNGRQLRKMLHSRTEGRAGMGTARPFKIVVYTAGDLSLAPASDLFDMEKEDWVAVLNEFAREGKIQFETRMITATVRLCSSQKNLKNFHAGEGWWMCRAPELEDWPEAKELVKGLAE</sequence>